<name>A0A2Z3GZG7_9BACT</name>
<feature type="domain" description="RNA polymerase sigma factor 70 region 4 type 2" evidence="7">
    <location>
        <begin position="146"/>
        <end position="196"/>
    </location>
</feature>
<evidence type="ECO:0008006" key="10">
    <source>
        <dbReference type="Google" id="ProtNLM"/>
    </source>
</evidence>
<dbReference type="SUPFAM" id="SSF88946">
    <property type="entry name" value="Sigma2 domain of RNA polymerase sigma factors"/>
    <property type="match status" value="1"/>
</dbReference>
<dbReference type="Gene3D" id="1.10.1740.10">
    <property type="match status" value="1"/>
</dbReference>
<organism evidence="8 9">
    <name type="scientific">Gemmata obscuriglobus</name>
    <dbReference type="NCBI Taxonomy" id="114"/>
    <lineage>
        <taxon>Bacteria</taxon>
        <taxon>Pseudomonadati</taxon>
        <taxon>Planctomycetota</taxon>
        <taxon>Planctomycetia</taxon>
        <taxon>Gemmatales</taxon>
        <taxon>Gemmataceae</taxon>
        <taxon>Gemmata</taxon>
    </lineage>
</organism>
<accession>A0A2Z3GZG7</accession>
<evidence type="ECO:0000256" key="3">
    <source>
        <dbReference type="ARBA" id="ARBA00023082"/>
    </source>
</evidence>
<keyword evidence="2" id="KW-0805">Transcription regulation</keyword>
<dbReference type="GO" id="GO:0006352">
    <property type="term" value="P:DNA-templated transcription initiation"/>
    <property type="evidence" value="ECO:0007669"/>
    <property type="project" value="InterPro"/>
</dbReference>
<evidence type="ECO:0000256" key="2">
    <source>
        <dbReference type="ARBA" id="ARBA00023015"/>
    </source>
</evidence>
<protein>
    <recommendedName>
        <fullName evidence="10">Sigma-70 family RNA polymerase sigma factor</fullName>
    </recommendedName>
</protein>
<evidence type="ECO:0000256" key="4">
    <source>
        <dbReference type="ARBA" id="ARBA00023163"/>
    </source>
</evidence>
<evidence type="ECO:0000313" key="9">
    <source>
        <dbReference type="Proteomes" id="UP000245802"/>
    </source>
</evidence>
<dbReference type="InterPro" id="IPR013324">
    <property type="entry name" value="RNA_pol_sigma_r3/r4-like"/>
</dbReference>
<dbReference type="InterPro" id="IPR013325">
    <property type="entry name" value="RNA_pol_sigma_r2"/>
</dbReference>
<sequence>MKRRSRVVRQLSSLVHHLNWIVASDRLAQLADGELLERFTAEQDAAAFEALIWRHGPMVRDVCRRVLGNDIDADDAFQATFLVLVRRAREVRSRESLAGWLYRVAHRTSTRLGRETARRVARERRAARPEAVTTTNPDTCDWRAALDRDVERLPVVYRDAFVLCHLEGRTQPDAARELGCPVGTLQSRLARAKERLRAGLTARGVTLPAVSLGTVPAALVAATASAAAKLAEGAPTTAVAAAVALSQEVGNTMGLFKAKLVLLALVTTAALGTAIGQVGPPAAPATTEVPMPVGATLEDLKKENERLRREVEALKKKLAVAEARVLGDEPTDQEVIRALPKPAAGVVRDDIVIVKDKILDRLDTVAPARLDSAIGPAQLRVQHWECRTYCTESVELPWPLPPKLTKSRVYVAYVDRNVLVPVKGEQRPVQK</sequence>
<keyword evidence="4" id="KW-0804">Transcription</keyword>
<dbReference type="Gene3D" id="1.10.10.10">
    <property type="entry name" value="Winged helix-like DNA-binding domain superfamily/Winged helix DNA-binding domain"/>
    <property type="match status" value="1"/>
</dbReference>
<reference evidence="8 9" key="1">
    <citation type="submission" date="2018-01" db="EMBL/GenBank/DDBJ databases">
        <title>G. obscuriglobus.</title>
        <authorList>
            <person name="Franke J."/>
            <person name="Blomberg W."/>
            <person name="Selmecki A."/>
        </authorList>
    </citation>
    <scope>NUCLEOTIDE SEQUENCE [LARGE SCALE GENOMIC DNA]</scope>
    <source>
        <strain evidence="8 9">DSM 5831</strain>
    </source>
</reference>
<proteinExistence type="inferred from homology"/>
<dbReference type="SUPFAM" id="SSF88659">
    <property type="entry name" value="Sigma3 and sigma4 domains of RNA polymerase sigma factors"/>
    <property type="match status" value="1"/>
</dbReference>
<keyword evidence="9" id="KW-1185">Reference proteome</keyword>
<evidence type="ECO:0000256" key="1">
    <source>
        <dbReference type="ARBA" id="ARBA00010641"/>
    </source>
</evidence>
<dbReference type="InterPro" id="IPR039425">
    <property type="entry name" value="RNA_pol_sigma-70-like"/>
</dbReference>
<dbReference type="GO" id="GO:0016987">
    <property type="term" value="F:sigma factor activity"/>
    <property type="evidence" value="ECO:0007669"/>
    <property type="project" value="UniProtKB-KW"/>
</dbReference>
<dbReference type="NCBIfam" id="TIGR02937">
    <property type="entry name" value="sigma70-ECF"/>
    <property type="match status" value="1"/>
</dbReference>
<dbReference type="OrthoDB" id="291047at2"/>
<evidence type="ECO:0000313" key="8">
    <source>
        <dbReference type="EMBL" id="AWM38848.1"/>
    </source>
</evidence>
<dbReference type="InterPro" id="IPR013249">
    <property type="entry name" value="RNA_pol_sigma70_r4_t2"/>
</dbReference>
<evidence type="ECO:0000259" key="6">
    <source>
        <dbReference type="Pfam" id="PF04542"/>
    </source>
</evidence>
<dbReference type="PANTHER" id="PTHR43133">
    <property type="entry name" value="RNA POLYMERASE ECF-TYPE SIGMA FACTO"/>
    <property type="match status" value="1"/>
</dbReference>
<dbReference type="Pfam" id="PF08281">
    <property type="entry name" value="Sigma70_r4_2"/>
    <property type="match status" value="1"/>
</dbReference>
<keyword evidence="5" id="KW-0175">Coiled coil</keyword>
<dbReference type="CDD" id="cd06171">
    <property type="entry name" value="Sigma70_r4"/>
    <property type="match status" value="1"/>
</dbReference>
<feature type="domain" description="RNA polymerase sigma-70 region 2" evidence="6">
    <location>
        <begin position="52"/>
        <end position="118"/>
    </location>
</feature>
<comment type="similarity">
    <text evidence="1">Belongs to the sigma-70 factor family. ECF subfamily.</text>
</comment>
<dbReference type="Proteomes" id="UP000245802">
    <property type="component" value="Chromosome"/>
</dbReference>
<dbReference type="InterPro" id="IPR007627">
    <property type="entry name" value="RNA_pol_sigma70_r2"/>
</dbReference>
<dbReference type="InterPro" id="IPR036388">
    <property type="entry name" value="WH-like_DNA-bd_sf"/>
</dbReference>
<feature type="coiled-coil region" evidence="5">
    <location>
        <begin position="297"/>
        <end position="324"/>
    </location>
</feature>
<gene>
    <name evidence="8" type="ORF">C1280_18915</name>
</gene>
<dbReference type="Pfam" id="PF04542">
    <property type="entry name" value="Sigma70_r2"/>
    <property type="match status" value="1"/>
</dbReference>
<keyword evidence="3" id="KW-0731">Sigma factor</keyword>
<dbReference type="AlphaFoldDB" id="A0A2Z3GZG7"/>
<evidence type="ECO:0000259" key="7">
    <source>
        <dbReference type="Pfam" id="PF08281"/>
    </source>
</evidence>
<dbReference type="PANTHER" id="PTHR43133:SF51">
    <property type="entry name" value="RNA POLYMERASE SIGMA FACTOR"/>
    <property type="match status" value="1"/>
</dbReference>
<dbReference type="InterPro" id="IPR014284">
    <property type="entry name" value="RNA_pol_sigma-70_dom"/>
</dbReference>
<dbReference type="GO" id="GO:0003677">
    <property type="term" value="F:DNA binding"/>
    <property type="evidence" value="ECO:0007669"/>
    <property type="project" value="InterPro"/>
</dbReference>
<dbReference type="EMBL" id="CP025958">
    <property type="protein sequence ID" value="AWM38848.1"/>
    <property type="molecule type" value="Genomic_DNA"/>
</dbReference>
<evidence type="ECO:0000256" key="5">
    <source>
        <dbReference type="SAM" id="Coils"/>
    </source>
</evidence>
<dbReference type="KEGG" id="gog:C1280_18915"/>